<evidence type="ECO:0000256" key="1">
    <source>
        <dbReference type="SAM" id="MobiDB-lite"/>
    </source>
</evidence>
<dbReference type="InterPro" id="IPR029045">
    <property type="entry name" value="ClpP/crotonase-like_dom_sf"/>
</dbReference>
<comment type="caution">
    <text evidence="4">The sequence shown here is derived from an EMBL/GenBank/DDBJ whole genome shotgun (WGS) entry which is preliminary data.</text>
</comment>
<feature type="domain" description="CoA carboxyltransferase N-terminal" evidence="2">
    <location>
        <begin position="3"/>
        <end position="249"/>
    </location>
</feature>
<dbReference type="SUPFAM" id="SSF52096">
    <property type="entry name" value="ClpP/crotonase"/>
    <property type="match status" value="2"/>
</dbReference>
<dbReference type="PROSITE" id="PS50980">
    <property type="entry name" value="COA_CT_NTER"/>
    <property type="match status" value="1"/>
</dbReference>
<dbReference type="Proteomes" id="UP000216311">
    <property type="component" value="Unassembled WGS sequence"/>
</dbReference>
<evidence type="ECO:0000259" key="3">
    <source>
        <dbReference type="PROSITE" id="PS50989"/>
    </source>
</evidence>
<dbReference type="Pfam" id="PF01039">
    <property type="entry name" value="Carboxyl_trans"/>
    <property type="match status" value="1"/>
</dbReference>
<keyword evidence="5" id="KW-1185">Reference proteome</keyword>
<dbReference type="AlphaFoldDB" id="A0A255GMD0"/>
<feature type="region of interest" description="Disordered" evidence="1">
    <location>
        <begin position="11"/>
        <end position="33"/>
    </location>
</feature>
<keyword evidence="4" id="KW-0808">Transferase</keyword>
<name>A0A255GMD0_9ACTN</name>
<dbReference type="RefSeq" id="WP_094365439.1">
    <property type="nucleotide sequence ID" value="NZ_NMVQ01000047.1"/>
</dbReference>
<dbReference type="InterPro" id="IPR011762">
    <property type="entry name" value="COA_CT_N"/>
</dbReference>
<organism evidence="4 5">
    <name type="scientific">Enemella dayhoffiae</name>
    <dbReference type="NCBI Taxonomy" id="2016507"/>
    <lineage>
        <taxon>Bacteria</taxon>
        <taxon>Bacillati</taxon>
        <taxon>Actinomycetota</taxon>
        <taxon>Actinomycetes</taxon>
        <taxon>Propionibacteriales</taxon>
        <taxon>Propionibacteriaceae</taxon>
        <taxon>Enemella</taxon>
    </lineage>
</organism>
<dbReference type="PANTHER" id="PTHR43842">
    <property type="entry name" value="PROPIONYL-COA CARBOXYLASE BETA CHAIN"/>
    <property type="match status" value="1"/>
</dbReference>
<evidence type="ECO:0000259" key="2">
    <source>
        <dbReference type="PROSITE" id="PS50980"/>
    </source>
</evidence>
<protein>
    <submittedName>
        <fullName evidence="4">Acetyl-CoA carboxylase carboxyltransferase subunit</fullName>
    </submittedName>
</protein>
<dbReference type="Gene3D" id="3.90.226.10">
    <property type="entry name" value="2-enoyl-CoA Hydratase, Chain A, domain 1"/>
    <property type="match status" value="2"/>
</dbReference>
<gene>
    <name evidence="4" type="ORF">CGZ93_17455</name>
</gene>
<feature type="compositionally biased region" description="Basic and acidic residues" evidence="1">
    <location>
        <begin position="12"/>
        <end position="33"/>
    </location>
</feature>
<dbReference type="OrthoDB" id="5240504at2"/>
<dbReference type="InterPro" id="IPR034733">
    <property type="entry name" value="AcCoA_carboxyl_beta"/>
</dbReference>
<dbReference type="GO" id="GO:0016740">
    <property type="term" value="F:transferase activity"/>
    <property type="evidence" value="ECO:0007669"/>
    <property type="project" value="UniProtKB-KW"/>
</dbReference>
<dbReference type="PROSITE" id="PS50989">
    <property type="entry name" value="COA_CT_CTER"/>
    <property type="match status" value="1"/>
</dbReference>
<sequence length="484" mass="51490">MTAPDWAPLRKALADRRDRATDQIEERRAQRRSDRMTVRERIAGLVDPDSFAEIGLLAGEGDADGFVAGRALVHRRPVLIGAEDWTYQGGSIGVAGASKRVRLAELAGRTGAPLILVLDGAGHRATNLLQPHRPAPNDLQLLADLVGTVPLISVVAGPSAGHGALAAPFSDLVVMAGPEAALFTAGPPVVRASTGEDVDKLELGGAEVHCRVSGVAHQRAGDESTGFALVRRWLRYAFWPVQPGADGPRPCHLTEVIPTDPRRPYDVIRVIDELVDRDSWFEQQPEFGTSLVTGLARLAGRAIGLVANQPKVRAGTIDVSAADKGARFLDTCRMLGLPVLFLTDNPGVLAGSASERAGILRAAARMYAAQRRLDTGKLQVTLRKAYGFGSSVMAVNPCDGQWLNLALPTATLGGIPARLGAQTSGADAELTRQLTSGEATGPWRQAASGGFDDVIDPAELRTALLTGIRDLPVTNRRWTTRPEE</sequence>
<reference evidence="4 5" key="1">
    <citation type="submission" date="2017-07" db="EMBL/GenBank/DDBJ databases">
        <title>Draft whole genome sequences of clinical Proprionibacteriaceae strains.</title>
        <authorList>
            <person name="Bernier A.-M."/>
            <person name="Bernard K."/>
            <person name="Domingo M.-C."/>
        </authorList>
    </citation>
    <scope>NUCLEOTIDE SEQUENCE [LARGE SCALE GENOMIC DNA]</scope>
    <source>
        <strain evidence="4 5">NML 130396</strain>
    </source>
</reference>
<dbReference type="EMBL" id="NMVQ01000047">
    <property type="protein sequence ID" value="OYO16552.1"/>
    <property type="molecule type" value="Genomic_DNA"/>
</dbReference>
<dbReference type="InterPro" id="IPR011763">
    <property type="entry name" value="COA_CT_C"/>
</dbReference>
<dbReference type="PANTHER" id="PTHR43842:SF2">
    <property type="entry name" value="PROPIONYL-COA CARBOXYLASE BETA CHAIN, MITOCHONDRIAL"/>
    <property type="match status" value="1"/>
</dbReference>
<feature type="domain" description="CoA carboxyltransferase C-terminal" evidence="3">
    <location>
        <begin position="252"/>
        <end position="484"/>
    </location>
</feature>
<dbReference type="InterPro" id="IPR051047">
    <property type="entry name" value="AccD/PCCB"/>
</dbReference>
<evidence type="ECO:0000313" key="4">
    <source>
        <dbReference type="EMBL" id="OYO16552.1"/>
    </source>
</evidence>
<evidence type="ECO:0000313" key="5">
    <source>
        <dbReference type="Proteomes" id="UP000216311"/>
    </source>
</evidence>
<proteinExistence type="predicted"/>
<dbReference type="GO" id="GO:0004658">
    <property type="term" value="F:propionyl-CoA carboxylase activity"/>
    <property type="evidence" value="ECO:0007669"/>
    <property type="project" value="TreeGrafter"/>
</dbReference>
<accession>A0A255GMD0</accession>